<protein>
    <submittedName>
        <fullName evidence="4">FHA domain-containing protein</fullName>
    </submittedName>
</protein>
<organism evidence="4 5">
    <name type="scientific">Microbacterium gawkjiense</name>
    <dbReference type="NCBI Taxonomy" id="3067309"/>
    <lineage>
        <taxon>Bacteria</taxon>
        <taxon>Bacillati</taxon>
        <taxon>Actinomycetota</taxon>
        <taxon>Actinomycetes</taxon>
        <taxon>Micrococcales</taxon>
        <taxon>Microbacteriaceae</taxon>
        <taxon>Microbacterium</taxon>
    </lineage>
</organism>
<proteinExistence type="predicted"/>
<name>A0ABU3GGI7_9MICO</name>
<evidence type="ECO:0000259" key="3">
    <source>
        <dbReference type="PROSITE" id="PS50006"/>
    </source>
</evidence>
<evidence type="ECO:0000256" key="2">
    <source>
        <dbReference type="SAM" id="MobiDB-lite"/>
    </source>
</evidence>
<dbReference type="Pfam" id="PF00498">
    <property type="entry name" value="FHA"/>
    <property type="match status" value="1"/>
</dbReference>
<dbReference type="InterPro" id="IPR008984">
    <property type="entry name" value="SMAD_FHA_dom_sf"/>
</dbReference>
<feature type="region of interest" description="Disordered" evidence="2">
    <location>
        <begin position="81"/>
        <end position="152"/>
    </location>
</feature>
<keyword evidence="1" id="KW-0597">Phosphoprotein</keyword>
<dbReference type="SUPFAM" id="SSF49879">
    <property type="entry name" value="SMAD/FHA domain"/>
    <property type="match status" value="1"/>
</dbReference>
<feature type="domain" description="FHA" evidence="3">
    <location>
        <begin position="170"/>
        <end position="229"/>
    </location>
</feature>
<keyword evidence="5" id="KW-1185">Reference proteome</keyword>
<dbReference type="CDD" id="cd00060">
    <property type="entry name" value="FHA"/>
    <property type="match status" value="1"/>
</dbReference>
<evidence type="ECO:0000313" key="5">
    <source>
        <dbReference type="Proteomes" id="UP001251849"/>
    </source>
</evidence>
<dbReference type="PROSITE" id="PS50006">
    <property type="entry name" value="FHA_DOMAIN"/>
    <property type="match status" value="1"/>
</dbReference>
<dbReference type="Gene3D" id="2.60.200.20">
    <property type="match status" value="1"/>
</dbReference>
<sequence length="264" mass="28403">MTAVPPYPVIHVTVAADGSAHANVAGRHDDFPSAELTDTRQAVISYATTIAAELRRPVRMKIVDPDGEWNVAVEPTGNVIEDPHAAAARRARPRKAPTTAATPTQQMPRGPVPPNPPAEPVASAWAAPKAPDEYDEPDPYTRLSERKRPAVPTARIHASTGESGAFTTTALIGRRPSPEPGEAVELLLTTDDGTRQVSRTHLRLEWDERELWATDQAAANGTLIERTGAVTVELTPWKPYRLQNGDVAVLGDVRLTITLSSAST</sequence>
<comment type="caution">
    <text evidence="4">The sequence shown here is derived from an EMBL/GenBank/DDBJ whole genome shotgun (WGS) entry which is preliminary data.</text>
</comment>
<dbReference type="RefSeq" id="WP_311863453.1">
    <property type="nucleotide sequence ID" value="NZ_JAUZVV010000003.1"/>
</dbReference>
<evidence type="ECO:0000256" key="1">
    <source>
        <dbReference type="ARBA" id="ARBA00022553"/>
    </source>
</evidence>
<accession>A0ABU3GGI7</accession>
<dbReference type="InterPro" id="IPR000253">
    <property type="entry name" value="FHA_dom"/>
</dbReference>
<dbReference type="EMBL" id="JAUZVV010000003">
    <property type="protein sequence ID" value="MDT3318122.1"/>
    <property type="molecule type" value="Genomic_DNA"/>
</dbReference>
<reference evidence="4 5" key="1">
    <citation type="submission" date="2023-08" db="EMBL/GenBank/DDBJ databases">
        <title>Microbacterium aquilitoris sp. nov. and Microbacterium gwkjibeachense sp. nov., isolated from beach.</title>
        <authorList>
            <person name="Lee S.D."/>
            <person name="Yang H."/>
            <person name="Kim I."/>
        </authorList>
    </citation>
    <scope>NUCLEOTIDE SEQUENCE [LARGE SCALE GENOMIC DNA]</scope>
    <source>
        <strain evidence="4 5">KSW4-11</strain>
    </source>
</reference>
<gene>
    <name evidence="4" type="ORF">Q9S71_14940</name>
</gene>
<evidence type="ECO:0000313" key="4">
    <source>
        <dbReference type="EMBL" id="MDT3318122.1"/>
    </source>
</evidence>
<feature type="compositionally biased region" description="Pro residues" evidence="2">
    <location>
        <begin position="110"/>
        <end position="119"/>
    </location>
</feature>
<dbReference type="Proteomes" id="UP001251849">
    <property type="component" value="Unassembled WGS sequence"/>
</dbReference>